<comment type="cofactor">
    <cofactor evidence="1 5">
        <name>FAD</name>
        <dbReference type="ChEBI" id="CHEBI:57692"/>
    </cofactor>
</comment>
<evidence type="ECO:0000313" key="10">
    <source>
        <dbReference type="EMBL" id="OXU22687.1"/>
    </source>
</evidence>
<dbReference type="Pfam" id="PF05199">
    <property type="entry name" value="GMC_oxred_C"/>
    <property type="match status" value="1"/>
</dbReference>
<evidence type="ECO:0000256" key="7">
    <source>
        <dbReference type="SAM" id="Phobius"/>
    </source>
</evidence>
<dbReference type="GO" id="GO:0016614">
    <property type="term" value="F:oxidoreductase activity, acting on CH-OH group of donors"/>
    <property type="evidence" value="ECO:0007669"/>
    <property type="project" value="InterPro"/>
</dbReference>
<evidence type="ECO:0000256" key="1">
    <source>
        <dbReference type="ARBA" id="ARBA00001974"/>
    </source>
</evidence>
<dbReference type="Proteomes" id="UP000215335">
    <property type="component" value="Unassembled WGS sequence"/>
</dbReference>
<dbReference type="GO" id="GO:0050660">
    <property type="term" value="F:flavin adenine dinucleotide binding"/>
    <property type="evidence" value="ECO:0007669"/>
    <property type="project" value="InterPro"/>
</dbReference>
<evidence type="ECO:0000256" key="3">
    <source>
        <dbReference type="ARBA" id="ARBA00022630"/>
    </source>
</evidence>
<dbReference type="PROSITE" id="PS00623">
    <property type="entry name" value="GMC_OXRED_1"/>
    <property type="match status" value="1"/>
</dbReference>
<dbReference type="Gene3D" id="3.50.50.60">
    <property type="entry name" value="FAD/NAD(P)-binding domain"/>
    <property type="match status" value="2"/>
</dbReference>
<keyword evidence="4 5" id="KW-0274">FAD</keyword>
<proteinExistence type="inferred from homology"/>
<keyword evidence="7" id="KW-0472">Membrane</keyword>
<dbReference type="Gene3D" id="3.30.560.10">
    <property type="entry name" value="Glucose Oxidase, domain 3"/>
    <property type="match status" value="2"/>
</dbReference>
<dbReference type="SUPFAM" id="SSF51905">
    <property type="entry name" value="FAD/NAD(P)-binding domain"/>
    <property type="match status" value="1"/>
</dbReference>
<evidence type="ECO:0000313" key="11">
    <source>
        <dbReference type="Proteomes" id="UP000215335"/>
    </source>
</evidence>
<keyword evidence="11" id="KW-1185">Reference proteome</keyword>
<reference evidence="10 11" key="1">
    <citation type="journal article" date="2017" name="Curr. Biol.">
        <title>The Evolution of Venom by Co-option of Single-Copy Genes.</title>
        <authorList>
            <person name="Martinson E.O."/>
            <person name="Mrinalini"/>
            <person name="Kelkar Y.D."/>
            <person name="Chang C.H."/>
            <person name="Werren J.H."/>
        </authorList>
    </citation>
    <scope>NUCLEOTIDE SEQUENCE [LARGE SCALE GENOMIC DNA]</scope>
    <source>
        <strain evidence="10 11">Alberta</strain>
        <tissue evidence="10">Whole body</tissue>
    </source>
</reference>
<dbReference type="EMBL" id="NNAY01001864">
    <property type="protein sequence ID" value="OXU22687.1"/>
    <property type="molecule type" value="Genomic_DNA"/>
</dbReference>
<evidence type="ECO:0000256" key="6">
    <source>
        <dbReference type="RuleBase" id="RU003968"/>
    </source>
</evidence>
<gene>
    <name evidence="10" type="ORF">TSAR_009348</name>
</gene>
<dbReference type="PANTHER" id="PTHR11552:SF147">
    <property type="entry name" value="CHOLINE DEHYDROGENASE, MITOCHONDRIAL"/>
    <property type="match status" value="1"/>
</dbReference>
<evidence type="ECO:0000256" key="5">
    <source>
        <dbReference type="PIRSR" id="PIRSR000137-2"/>
    </source>
</evidence>
<keyword evidence="7" id="KW-1133">Transmembrane helix</keyword>
<evidence type="ECO:0000256" key="2">
    <source>
        <dbReference type="ARBA" id="ARBA00010790"/>
    </source>
</evidence>
<dbReference type="InterPro" id="IPR012132">
    <property type="entry name" value="GMC_OxRdtase"/>
</dbReference>
<dbReference type="SUPFAM" id="SSF54373">
    <property type="entry name" value="FAD-linked reductases, C-terminal domain"/>
    <property type="match status" value="1"/>
</dbReference>
<name>A0A232EWG5_9HYME</name>
<comment type="caution">
    <text evidence="10">The sequence shown here is derived from an EMBL/GenBank/DDBJ whole genome shotgun (WGS) entry which is preliminary data.</text>
</comment>
<dbReference type="Pfam" id="PF00732">
    <property type="entry name" value="GMC_oxred_N"/>
    <property type="match status" value="1"/>
</dbReference>
<dbReference type="AlphaFoldDB" id="A0A232EWG5"/>
<keyword evidence="7" id="KW-0812">Transmembrane</keyword>
<dbReference type="OrthoDB" id="5428259at2759"/>
<feature type="binding site" evidence="5">
    <location>
        <position position="236"/>
    </location>
    <ligand>
        <name>FAD</name>
        <dbReference type="ChEBI" id="CHEBI:57692"/>
    </ligand>
</feature>
<protein>
    <recommendedName>
        <fullName evidence="8 9">Glucose-methanol-choline oxidoreductase N-terminal domain-containing protein</fullName>
    </recommendedName>
</protein>
<dbReference type="PIRSF" id="PIRSF000137">
    <property type="entry name" value="Alcohol_oxidase"/>
    <property type="match status" value="1"/>
</dbReference>
<feature type="domain" description="Glucose-methanol-choline oxidoreductase N-terminal" evidence="8">
    <location>
        <begin position="124"/>
        <end position="147"/>
    </location>
</feature>
<sequence>MVSLKFLCFVINSVAVTFFMYYLNISYLYHFYEDWLFCDFKNFSKYDYIIVGAGSAGSILAKRLADAGANILLVEAGGVPSYFFNIPILTPLFLNTVYDWQYVTVPQENACKGLINNQSAWPAGRILGGSSRLNNMIYVRGHPKDYDPWFLDYEDPSVGNGGPLYVNGQTLHSELSDAILKGVREMLYPIGNINEELSTGFMKVQLTIKDGERWSTDRILYRNRKRRLRIMINSLVHKILFEGSKAVGIQFSRQRQTFKALASKGVILSAGAVGSPKLLMLSGVGPKEHLNNLKRLNLYPMQIQTVADLPVGQNLMDHLITGLDLITLKKNVAMSIVDLLNPYSMLEYYLHGTGPWTSGGVNVLGTFHSKFQKDMLSEPDLQIMTFPVGISQDNGILMKKNLRIIDKTYDEYFAPLAYQTTISVAPVLLHPKSKGEIRLKSPDPFDAPIIDPKYLSNEEDLLKLIDGIYFVKKLVKTDAMKKLGAELYKKPFPGCENIVFDTLEYWKCYVSHLTMTTYHFAGTCQMGNVVNSDFGVYKTSNLFVVDASVLPKLPSGNINAPIIMLAEKAAKLLIKHLNKGTTESLLKCNVEDLFSLLYSCY</sequence>
<evidence type="ECO:0000259" key="8">
    <source>
        <dbReference type="PROSITE" id="PS00623"/>
    </source>
</evidence>
<dbReference type="InterPro" id="IPR036188">
    <property type="entry name" value="FAD/NAD-bd_sf"/>
</dbReference>
<dbReference type="InterPro" id="IPR007867">
    <property type="entry name" value="GMC_OxRtase_C"/>
</dbReference>
<dbReference type="InterPro" id="IPR000172">
    <property type="entry name" value="GMC_OxRdtase_N"/>
</dbReference>
<organism evidence="10 11">
    <name type="scientific">Trichomalopsis sarcophagae</name>
    <dbReference type="NCBI Taxonomy" id="543379"/>
    <lineage>
        <taxon>Eukaryota</taxon>
        <taxon>Metazoa</taxon>
        <taxon>Ecdysozoa</taxon>
        <taxon>Arthropoda</taxon>
        <taxon>Hexapoda</taxon>
        <taxon>Insecta</taxon>
        <taxon>Pterygota</taxon>
        <taxon>Neoptera</taxon>
        <taxon>Endopterygota</taxon>
        <taxon>Hymenoptera</taxon>
        <taxon>Apocrita</taxon>
        <taxon>Proctotrupomorpha</taxon>
        <taxon>Chalcidoidea</taxon>
        <taxon>Pteromalidae</taxon>
        <taxon>Pteromalinae</taxon>
        <taxon>Trichomalopsis</taxon>
    </lineage>
</organism>
<dbReference type="PANTHER" id="PTHR11552">
    <property type="entry name" value="GLUCOSE-METHANOL-CHOLINE GMC OXIDOREDUCTASE"/>
    <property type="match status" value="1"/>
</dbReference>
<comment type="similarity">
    <text evidence="2 6">Belongs to the GMC oxidoreductase family.</text>
</comment>
<keyword evidence="3 6" id="KW-0285">Flavoprotein</keyword>
<dbReference type="PROSITE" id="PS00624">
    <property type="entry name" value="GMC_OXRED_2"/>
    <property type="match status" value="1"/>
</dbReference>
<evidence type="ECO:0000259" key="9">
    <source>
        <dbReference type="PROSITE" id="PS00624"/>
    </source>
</evidence>
<accession>A0A232EWG5</accession>
<dbReference type="STRING" id="543379.A0A232EWG5"/>
<feature type="domain" description="Glucose-methanol-choline oxidoreductase N-terminal" evidence="9">
    <location>
        <begin position="271"/>
        <end position="285"/>
    </location>
</feature>
<feature type="transmembrane region" description="Helical" evidence="7">
    <location>
        <begin position="7"/>
        <end position="29"/>
    </location>
</feature>
<evidence type="ECO:0000256" key="4">
    <source>
        <dbReference type="ARBA" id="ARBA00022827"/>
    </source>
</evidence>